<dbReference type="Proteomes" id="UP001151088">
    <property type="component" value="Unassembled WGS sequence"/>
</dbReference>
<keyword evidence="4" id="KW-1185">Reference proteome</keyword>
<feature type="domain" description="UspA" evidence="2">
    <location>
        <begin position="1"/>
        <end position="145"/>
    </location>
</feature>
<sequence>MYRHILIPVDGSPLSMTAMETSMAFARDAGAKVTALMVVEPFHLFTMSPEQIEATREEYERLSHAQADHCLAAAAREAERFGVPCEVVQLESDDPYLGIIDTATQRGCDLIAMASHGRRGIAALMLGSVTLKVLTHSSIPVLIYR</sequence>
<dbReference type="InterPro" id="IPR014729">
    <property type="entry name" value="Rossmann-like_a/b/a_fold"/>
</dbReference>
<evidence type="ECO:0000256" key="1">
    <source>
        <dbReference type="ARBA" id="ARBA00008791"/>
    </source>
</evidence>
<dbReference type="Pfam" id="PF00582">
    <property type="entry name" value="Usp"/>
    <property type="match status" value="1"/>
</dbReference>
<protein>
    <submittedName>
        <fullName evidence="3">Universal stress protein</fullName>
    </submittedName>
</protein>
<dbReference type="EMBL" id="JANTHZ010000004">
    <property type="protein sequence ID" value="MCS0495701.1"/>
    <property type="molecule type" value="Genomic_DNA"/>
</dbReference>
<dbReference type="PRINTS" id="PR01438">
    <property type="entry name" value="UNVRSLSTRESS"/>
</dbReference>
<evidence type="ECO:0000313" key="4">
    <source>
        <dbReference type="Proteomes" id="UP001151088"/>
    </source>
</evidence>
<evidence type="ECO:0000313" key="3">
    <source>
        <dbReference type="EMBL" id="MCS0495701.1"/>
    </source>
</evidence>
<dbReference type="CDD" id="cd00293">
    <property type="entry name" value="USP-like"/>
    <property type="match status" value="1"/>
</dbReference>
<dbReference type="SUPFAM" id="SSF52402">
    <property type="entry name" value="Adenine nucleotide alpha hydrolases-like"/>
    <property type="match status" value="1"/>
</dbReference>
<proteinExistence type="inferred from homology"/>
<evidence type="ECO:0000259" key="2">
    <source>
        <dbReference type="Pfam" id="PF00582"/>
    </source>
</evidence>
<dbReference type="InterPro" id="IPR006016">
    <property type="entry name" value="UspA"/>
</dbReference>
<dbReference type="PANTHER" id="PTHR46268">
    <property type="entry name" value="STRESS RESPONSE PROTEIN NHAX"/>
    <property type="match status" value="1"/>
</dbReference>
<dbReference type="RefSeq" id="WP_258732867.1">
    <property type="nucleotide sequence ID" value="NZ_JANTHZ010000004.1"/>
</dbReference>
<dbReference type="InterPro" id="IPR006015">
    <property type="entry name" value="Universal_stress_UspA"/>
</dbReference>
<reference evidence="3" key="1">
    <citation type="submission" date="2022-08" db="EMBL/GenBank/DDBJ databases">
        <authorList>
            <person name="Li F."/>
        </authorList>
    </citation>
    <scope>NUCLEOTIDE SEQUENCE</scope>
    <source>
        <strain evidence="3">MQZ15Z-1</strain>
    </source>
</reference>
<accession>A0A9X2PBQ1</accession>
<dbReference type="Gene3D" id="3.40.50.620">
    <property type="entry name" value="HUPs"/>
    <property type="match status" value="1"/>
</dbReference>
<comment type="similarity">
    <text evidence="1">Belongs to the universal stress protein A family.</text>
</comment>
<comment type="caution">
    <text evidence="3">The sequence shown here is derived from an EMBL/GenBank/DDBJ whole genome shotgun (WGS) entry which is preliminary data.</text>
</comment>
<dbReference type="PANTHER" id="PTHR46268:SF15">
    <property type="entry name" value="UNIVERSAL STRESS PROTEIN HP_0031"/>
    <property type="match status" value="1"/>
</dbReference>
<gene>
    <name evidence="3" type="ORF">NVS89_11375</name>
</gene>
<organism evidence="3 4">
    <name type="scientific">Ancylobacter mangrovi</name>
    <dbReference type="NCBI Taxonomy" id="2972472"/>
    <lineage>
        <taxon>Bacteria</taxon>
        <taxon>Pseudomonadati</taxon>
        <taxon>Pseudomonadota</taxon>
        <taxon>Alphaproteobacteria</taxon>
        <taxon>Hyphomicrobiales</taxon>
        <taxon>Xanthobacteraceae</taxon>
        <taxon>Ancylobacter</taxon>
    </lineage>
</organism>
<dbReference type="AlphaFoldDB" id="A0A9X2PBQ1"/>
<name>A0A9X2PBQ1_9HYPH</name>